<dbReference type="InterPro" id="IPR050237">
    <property type="entry name" value="ATP-dep_AMP-bd_enzyme"/>
</dbReference>
<feature type="domain" description="AMP-binding enzyme C-terminal" evidence="2">
    <location>
        <begin position="434"/>
        <end position="511"/>
    </location>
</feature>
<dbReference type="Gene3D" id="3.30.300.30">
    <property type="match status" value="1"/>
</dbReference>
<dbReference type="InterPro" id="IPR000873">
    <property type="entry name" value="AMP-dep_synth/lig_dom"/>
</dbReference>
<dbReference type="InterPro" id="IPR045851">
    <property type="entry name" value="AMP-bd_C_sf"/>
</dbReference>
<comment type="caution">
    <text evidence="3">The sequence shown here is derived from an EMBL/GenBank/DDBJ whole genome shotgun (WGS) entry which is preliminary data.</text>
</comment>
<dbReference type="SUPFAM" id="SSF56801">
    <property type="entry name" value="Acetyl-CoA synthetase-like"/>
    <property type="match status" value="1"/>
</dbReference>
<dbReference type="InterPro" id="IPR042099">
    <property type="entry name" value="ANL_N_sf"/>
</dbReference>
<dbReference type="Gene3D" id="3.40.50.12780">
    <property type="entry name" value="N-terminal domain of ligase-like"/>
    <property type="match status" value="1"/>
</dbReference>
<dbReference type="PROSITE" id="PS00455">
    <property type="entry name" value="AMP_BINDING"/>
    <property type="match status" value="1"/>
</dbReference>
<keyword evidence="4" id="KW-1185">Reference proteome</keyword>
<accession>A0A931BHN4</accession>
<evidence type="ECO:0000313" key="3">
    <source>
        <dbReference type="EMBL" id="MBF9073635.1"/>
    </source>
</evidence>
<sequence length="527" mass="56039">MTTLSLASVLAENARRRPGKLALVEGATRLTFGELWQQSLGQAAALVRLGVQPGDRVALMAPNVAEFCRAYYAILAAGGVVVPVHLLLTAEEVAFVLRDSGARLLIAHAANAEVAAVAAAEAGMPLVGVGPDTAMSAAPMPGALGRLEEFAATVDPLPHFVARDAEDPAVVFYTSGTTGRPKGAVLSHLNLVMNATTNAFDANHTSPDDVALGALPLFHTFGQTVSMNSTWRAGAALVLLPRFHAGQALELMVREGVTHFHGVPQMYLALLEAAKAVPGLPEPQLPKLDLCISGGASLPVTVLERFNATFGVSICEGYGLSETSPTASVNHPDLGTRAGTVGHAVWGVDVEIARAELDDRIELLPAGELGEVVVRGHNVFLGYLDNPEATREALVDGWFRTGDLGSKDADGFLSIVDRKKDVVIRGGFNVYPREVEETLLRHPAVAQAAVIGLPDDVHGEEVCAVLVLDPAVSPAPTAEEIVTWSKEHLAKHKYPRRVEFTDAFPLGPSHKVLKRELRRQYQEQGSR</sequence>
<dbReference type="PANTHER" id="PTHR43767:SF12">
    <property type="entry name" value="AMP-DEPENDENT SYNTHETASE AND LIGASE"/>
    <property type="match status" value="1"/>
</dbReference>
<keyword evidence="3" id="KW-0436">Ligase</keyword>
<name>A0A931BHN4_9ACTN</name>
<proteinExistence type="predicted"/>
<dbReference type="EMBL" id="JADPRT010000024">
    <property type="protein sequence ID" value="MBF9073635.1"/>
    <property type="molecule type" value="Genomic_DNA"/>
</dbReference>
<protein>
    <submittedName>
        <fullName evidence="3">Long-chain fatty acid--CoA ligase</fullName>
    </submittedName>
</protein>
<dbReference type="InterPro" id="IPR020845">
    <property type="entry name" value="AMP-binding_CS"/>
</dbReference>
<organism evidence="3 4">
    <name type="scientific">Streptacidiphilus fuscans</name>
    <dbReference type="NCBI Taxonomy" id="2789292"/>
    <lineage>
        <taxon>Bacteria</taxon>
        <taxon>Bacillati</taxon>
        <taxon>Actinomycetota</taxon>
        <taxon>Actinomycetes</taxon>
        <taxon>Kitasatosporales</taxon>
        <taxon>Streptomycetaceae</taxon>
        <taxon>Streptacidiphilus</taxon>
    </lineage>
</organism>
<evidence type="ECO:0000313" key="4">
    <source>
        <dbReference type="Proteomes" id="UP000657385"/>
    </source>
</evidence>
<gene>
    <name evidence="3" type="ORF">I2501_37045</name>
</gene>
<dbReference type="InterPro" id="IPR025110">
    <property type="entry name" value="AMP-bd_C"/>
</dbReference>
<feature type="domain" description="AMP-dependent synthetase/ligase" evidence="1">
    <location>
        <begin position="11"/>
        <end position="384"/>
    </location>
</feature>
<dbReference type="CDD" id="cd05936">
    <property type="entry name" value="FC-FACS_FadD_like"/>
    <property type="match status" value="1"/>
</dbReference>
<dbReference type="PANTHER" id="PTHR43767">
    <property type="entry name" value="LONG-CHAIN-FATTY-ACID--COA LIGASE"/>
    <property type="match status" value="1"/>
</dbReference>
<dbReference type="Pfam" id="PF00501">
    <property type="entry name" value="AMP-binding"/>
    <property type="match status" value="1"/>
</dbReference>
<dbReference type="GO" id="GO:0016877">
    <property type="term" value="F:ligase activity, forming carbon-sulfur bonds"/>
    <property type="evidence" value="ECO:0007669"/>
    <property type="project" value="UniProtKB-ARBA"/>
</dbReference>
<reference evidence="3" key="1">
    <citation type="submission" date="2020-11" db="EMBL/GenBank/DDBJ databases">
        <title>Isolation and identification of active actinomycetes.</title>
        <authorList>
            <person name="Yu B."/>
        </authorList>
    </citation>
    <scope>NUCLEOTIDE SEQUENCE</scope>
    <source>
        <strain evidence="3">NEAU-YB345</strain>
    </source>
</reference>
<dbReference type="Pfam" id="PF13193">
    <property type="entry name" value="AMP-binding_C"/>
    <property type="match status" value="1"/>
</dbReference>
<evidence type="ECO:0000259" key="2">
    <source>
        <dbReference type="Pfam" id="PF13193"/>
    </source>
</evidence>
<dbReference type="AlphaFoldDB" id="A0A931BHN4"/>
<dbReference type="Proteomes" id="UP000657385">
    <property type="component" value="Unassembled WGS sequence"/>
</dbReference>
<dbReference type="RefSeq" id="WP_196198471.1">
    <property type="nucleotide sequence ID" value="NZ_JADPRT010000024.1"/>
</dbReference>
<evidence type="ECO:0000259" key="1">
    <source>
        <dbReference type="Pfam" id="PF00501"/>
    </source>
</evidence>